<dbReference type="EMBL" id="JABBFO010000007">
    <property type="protein sequence ID" value="MBT0727456.1"/>
    <property type="molecule type" value="Genomic_DNA"/>
</dbReference>
<dbReference type="PANTHER" id="PTHR32039">
    <property type="entry name" value="MAGNESIUM-CHELATASE SUBUNIT CHLI"/>
    <property type="match status" value="1"/>
</dbReference>
<dbReference type="Pfam" id="PF13541">
    <property type="entry name" value="ChlI"/>
    <property type="match status" value="1"/>
</dbReference>
<dbReference type="PANTHER" id="PTHR32039:SF7">
    <property type="entry name" value="COMPETENCE PROTEIN COMM"/>
    <property type="match status" value="1"/>
</dbReference>
<evidence type="ECO:0000259" key="2">
    <source>
        <dbReference type="SMART" id="SM00382"/>
    </source>
</evidence>
<evidence type="ECO:0000313" key="3">
    <source>
        <dbReference type="EMBL" id="MBT0727456.1"/>
    </source>
</evidence>
<dbReference type="NCBIfam" id="TIGR00368">
    <property type="entry name" value="YifB family Mg chelatase-like AAA ATPase"/>
    <property type="match status" value="1"/>
</dbReference>
<name>A0ABS5T539_9GAMM</name>
<reference evidence="3 4" key="1">
    <citation type="submission" date="2020-04" db="EMBL/GenBank/DDBJ databases">
        <title>Genome sequencing of Rosenbergiella species.</title>
        <authorList>
            <person name="Alvarez-Perez S."/>
            <person name="Lievens B."/>
        </authorList>
    </citation>
    <scope>NUCLEOTIDE SEQUENCE [LARGE SCALE GENOMIC DNA]</scope>
    <source>
        <strain evidence="3 4">CdVSA20.1</strain>
    </source>
</reference>
<dbReference type="InterPro" id="IPR045006">
    <property type="entry name" value="CHLI-like"/>
</dbReference>
<proteinExistence type="inferred from homology"/>
<dbReference type="InterPro" id="IPR025158">
    <property type="entry name" value="Mg_chelat-rel_C"/>
</dbReference>
<sequence length="504" mass="55870">MALAEVFTRALTGISTLLVTVEIDISKGLPGFTLVGLSDSITRGIRARVRSAIINSGYHFPARKITLSLTPSDCIKEGYGYDLPIAIAVLVASGQVNPLSLSHYEFYGELSLDGTLNGCKGTISALLAAPDSNHHIIVASEFYNPDIAFNQDAIFFADDLKQVCRYIQGDTLLRPHRPDFIKTDATPLYKNDLETIIGQQHAKRAIEIAAAGGHSLLMGGPPGTGKTTLANCLAGLLPPLTNDEKIAIAEVSNLLSSHLVFPLSRPFRSPHHSITPAGLIGTTQPLSVGEITLAHQGVLFLDELMEFDKKTLEALRTPLEKGSVLLSRAKKQVTYPAKFHLIAAMNFPFVQIHSQTKDQRKKHSIDKSLERLSAALIDRFQLSVEVSSPVEKRLTLKEESGKCVRERVSLARHKQMERQGKENARLCSSEVNFYCPITESDRAWLNNYYEKFLLSPRSVLHIIQVARTITDLNGETTITRHSLQEALSYRYTDRIIHYLTHFYN</sequence>
<dbReference type="SMART" id="SM00382">
    <property type="entry name" value="AAA"/>
    <property type="match status" value="1"/>
</dbReference>
<comment type="caution">
    <text evidence="3">The sequence shown here is derived from an EMBL/GenBank/DDBJ whole genome shotgun (WGS) entry which is preliminary data.</text>
</comment>
<keyword evidence="4" id="KW-1185">Reference proteome</keyword>
<protein>
    <submittedName>
        <fullName evidence="3">YifB family Mg chelatase-like AAA ATPase</fullName>
    </submittedName>
</protein>
<dbReference type="SUPFAM" id="SSF52540">
    <property type="entry name" value="P-loop containing nucleoside triphosphate hydrolases"/>
    <property type="match status" value="1"/>
</dbReference>
<dbReference type="Proteomes" id="UP000786875">
    <property type="component" value="Unassembled WGS sequence"/>
</dbReference>
<dbReference type="RefSeq" id="WP_214213719.1">
    <property type="nucleotide sequence ID" value="NZ_JABBFO010000007.1"/>
</dbReference>
<dbReference type="SUPFAM" id="SSF54211">
    <property type="entry name" value="Ribosomal protein S5 domain 2-like"/>
    <property type="match status" value="1"/>
</dbReference>
<dbReference type="InterPro" id="IPR014721">
    <property type="entry name" value="Ribsml_uS5_D2-typ_fold_subgr"/>
</dbReference>
<dbReference type="InterPro" id="IPR027417">
    <property type="entry name" value="P-loop_NTPase"/>
</dbReference>
<dbReference type="InterPro" id="IPR004482">
    <property type="entry name" value="Mg_chelat-rel"/>
</dbReference>
<dbReference type="CDD" id="cd00009">
    <property type="entry name" value="AAA"/>
    <property type="match status" value="1"/>
</dbReference>
<dbReference type="Gene3D" id="3.40.50.300">
    <property type="entry name" value="P-loop containing nucleotide triphosphate hydrolases"/>
    <property type="match status" value="1"/>
</dbReference>
<dbReference type="InterPro" id="IPR000523">
    <property type="entry name" value="Mg_chelatse_chII-like_cat_dom"/>
</dbReference>
<dbReference type="Pfam" id="PF01078">
    <property type="entry name" value="Mg_chelatase"/>
    <property type="match status" value="1"/>
</dbReference>
<evidence type="ECO:0000313" key="4">
    <source>
        <dbReference type="Proteomes" id="UP000786875"/>
    </source>
</evidence>
<dbReference type="Pfam" id="PF13335">
    <property type="entry name" value="Mg_chelatase_C"/>
    <property type="match status" value="1"/>
</dbReference>
<dbReference type="InterPro" id="IPR003593">
    <property type="entry name" value="AAA+_ATPase"/>
</dbReference>
<evidence type="ECO:0000256" key="1">
    <source>
        <dbReference type="ARBA" id="ARBA00006354"/>
    </source>
</evidence>
<gene>
    <name evidence="3" type="ORF">HGT73_08670</name>
</gene>
<organism evidence="3 4">
    <name type="scientific">Rosenbergiella australiborealis</name>
    <dbReference type="NCBI Taxonomy" id="1544696"/>
    <lineage>
        <taxon>Bacteria</taxon>
        <taxon>Pseudomonadati</taxon>
        <taxon>Pseudomonadota</taxon>
        <taxon>Gammaproteobacteria</taxon>
        <taxon>Enterobacterales</taxon>
        <taxon>Erwiniaceae</taxon>
        <taxon>Rosenbergiella</taxon>
    </lineage>
</organism>
<comment type="similarity">
    <text evidence="1">Belongs to the Mg-chelatase subunits D/I family. ComM subfamily.</text>
</comment>
<accession>A0ABS5T539</accession>
<feature type="domain" description="AAA+ ATPase" evidence="2">
    <location>
        <begin position="212"/>
        <end position="390"/>
    </location>
</feature>
<dbReference type="Gene3D" id="3.30.230.10">
    <property type="match status" value="1"/>
</dbReference>
<dbReference type="InterPro" id="IPR020568">
    <property type="entry name" value="Ribosomal_Su5_D2-typ_SF"/>
</dbReference>